<dbReference type="PROSITE" id="PS50110">
    <property type="entry name" value="RESPONSE_REGULATORY"/>
    <property type="match status" value="1"/>
</dbReference>
<protein>
    <submittedName>
        <fullName evidence="4">Response regulator</fullName>
    </submittedName>
</protein>
<organism evidence="4 5">
    <name type="scientific">Pseudomonas quercus</name>
    <dbReference type="NCBI Taxonomy" id="2722792"/>
    <lineage>
        <taxon>Bacteria</taxon>
        <taxon>Pseudomonadati</taxon>
        <taxon>Pseudomonadota</taxon>
        <taxon>Gammaproteobacteria</taxon>
        <taxon>Pseudomonadales</taxon>
        <taxon>Pseudomonadaceae</taxon>
        <taxon>Pseudomonas</taxon>
    </lineage>
</organism>
<reference evidence="4 5" key="1">
    <citation type="submission" date="2020-03" db="EMBL/GenBank/DDBJ databases">
        <authorList>
            <person name="Wang L."/>
            <person name="He N."/>
            <person name="Li Y."/>
            <person name="Fang Y."/>
            <person name="Zhang F."/>
        </authorList>
    </citation>
    <scope>NUCLEOTIDE SEQUENCE [LARGE SCALE GENOMIC DNA]</scope>
    <source>
        <strain evidence="5">hsmgli-8</strain>
    </source>
</reference>
<sequence length="130" mass="14151">MPYRDAPLADRSIVILIVEDDLILRDLLAEVMTEMGAKVHTAPTADAGWDAVMEHPELNLLITDVVTPGTATGWDLAARVHEQKPDLPVIVTSGFSAKHAADLPPNATFLAKPWSLTEICTLVNSSLERR</sequence>
<evidence type="ECO:0000259" key="3">
    <source>
        <dbReference type="PROSITE" id="PS50110"/>
    </source>
</evidence>
<evidence type="ECO:0000313" key="4">
    <source>
        <dbReference type="EMBL" id="NJP02273.1"/>
    </source>
</evidence>
<feature type="domain" description="Response regulatory" evidence="3">
    <location>
        <begin position="14"/>
        <end position="127"/>
    </location>
</feature>
<dbReference type="InterPro" id="IPR011006">
    <property type="entry name" value="CheY-like_superfamily"/>
</dbReference>
<comment type="caution">
    <text evidence="4">The sequence shown here is derived from an EMBL/GenBank/DDBJ whole genome shotgun (WGS) entry which is preliminary data.</text>
</comment>
<keyword evidence="5" id="KW-1185">Reference proteome</keyword>
<dbReference type="PANTHER" id="PTHR44591:SF21">
    <property type="entry name" value="TWO-COMPONENT RESPONSE REGULATOR"/>
    <property type="match status" value="1"/>
</dbReference>
<keyword evidence="1 2" id="KW-0597">Phosphoprotein</keyword>
<accession>A0ABX0YJZ4</accession>
<feature type="modified residue" description="4-aspartylphosphate" evidence="2">
    <location>
        <position position="64"/>
    </location>
</feature>
<evidence type="ECO:0000256" key="1">
    <source>
        <dbReference type="ARBA" id="ARBA00022553"/>
    </source>
</evidence>
<gene>
    <name evidence="4" type="ORF">HBH25_15600</name>
</gene>
<evidence type="ECO:0000256" key="2">
    <source>
        <dbReference type="PROSITE-ProRule" id="PRU00169"/>
    </source>
</evidence>
<dbReference type="RefSeq" id="WP_168084856.1">
    <property type="nucleotide sequence ID" value="NZ_JAAVJI010000009.1"/>
</dbReference>
<dbReference type="InterPro" id="IPR001789">
    <property type="entry name" value="Sig_transdc_resp-reg_receiver"/>
</dbReference>
<dbReference type="EMBL" id="JAAVJI010000009">
    <property type="protein sequence ID" value="NJP02273.1"/>
    <property type="molecule type" value="Genomic_DNA"/>
</dbReference>
<evidence type="ECO:0000313" key="5">
    <source>
        <dbReference type="Proteomes" id="UP000746535"/>
    </source>
</evidence>
<name>A0ABX0YJZ4_9PSED</name>
<dbReference type="Gene3D" id="3.40.50.2300">
    <property type="match status" value="1"/>
</dbReference>
<dbReference type="Proteomes" id="UP000746535">
    <property type="component" value="Unassembled WGS sequence"/>
</dbReference>
<proteinExistence type="predicted"/>
<dbReference type="PANTHER" id="PTHR44591">
    <property type="entry name" value="STRESS RESPONSE REGULATOR PROTEIN 1"/>
    <property type="match status" value="1"/>
</dbReference>
<dbReference type="SUPFAM" id="SSF52172">
    <property type="entry name" value="CheY-like"/>
    <property type="match status" value="1"/>
</dbReference>
<dbReference type="InterPro" id="IPR050595">
    <property type="entry name" value="Bact_response_regulator"/>
</dbReference>
<dbReference type="Pfam" id="PF00072">
    <property type="entry name" value="Response_reg"/>
    <property type="match status" value="1"/>
</dbReference>
<dbReference type="SMART" id="SM00448">
    <property type="entry name" value="REC"/>
    <property type="match status" value="1"/>
</dbReference>